<dbReference type="Proteomes" id="UP001046870">
    <property type="component" value="Chromosome 24"/>
</dbReference>
<keyword evidence="5" id="KW-1185">Reference proteome</keyword>
<feature type="region of interest" description="Disordered" evidence="1">
    <location>
        <begin position="146"/>
        <end position="169"/>
    </location>
</feature>
<dbReference type="GO" id="GO:0005886">
    <property type="term" value="C:plasma membrane"/>
    <property type="evidence" value="ECO:0007669"/>
    <property type="project" value="TreeGrafter"/>
</dbReference>
<dbReference type="OrthoDB" id="6589456at2759"/>
<dbReference type="AlphaFoldDB" id="A0A9D3SWG5"/>
<evidence type="ECO:0000313" key="5">
    <source>
        <dbReference type="Proteomes" id="UP001046870"/>
    </source>
</evidence>
<dbReference type="GO" id="GO:0030866">
    <property type="term" value="P:cortical actin cytoskeleton organization"/>
    <property type="evidence" value="ECO:0007669"/>
    <property type="project" value="InterPro"/>
</dbReference>
<feature type="region of interest" description="Disordered" evidence="1">
    <location>
        <begin position="316"/>
        <end position="477"/>
    </location>
</feature>
<evidence type="ECO:0000313" key="4">
    <source>
        <dbReference type="EMBL" id="KAG7455493.1"/>
    </source>
</evidence>
<sequence length="561" mass="59174">MLVKHQTNISELKRSFLETGTDRAGLTEWERRLITSPVRSPRLDDAPMIEPLVPEETKEEEKPVAADVTEVKHSVVETTASKVGDRHGRDFTGTGLSSVPDAARGVSRSVLDELKAREEEIRQKSYTLGKSYDTGSGKVITMTTHATVGDGPAQPSPLEAKRAAADRAAPPVKVIPVSGEYEVPELPPQAEKGALVTIKEAPSPSEAPKATVTAAVLASSSEDTQEGGAPAEGAGLVQRGGAEEGKASGPGRAEGGLQLSAASLHYVTKTSPTSRAVPKPTFDEMSPQLTALLESAREQSGRMGWITSTAHSHVIYKSSQQTEETVQQGEPLQPEKGQPVGVAEGVQEAEPVVNMHEAVANGEASGEPGSASDASDAGQGDPTAPPSMGAGKEDPPGPEEPNEEQAAETVSTDADADKPHFESPVLKTETVSFSSPVQDDKEEFATKEVPVVHTETKTITYESSQGDTSSDGDPGILMSAQTITSETTSTTTTTHITKTVKGGISETRIEKRIVITGDADIDHDQALAQAIKEAKEQHPDMSVTKVVVHKETEITPEEGDE</sequence>
<dbReference type="GO" id="GO:0003779">
    <property type="term" value="F:actin binding"/>
    <property type="evidence" value="ECO:0007669"/>
    <property type="project" value="InterPro"/>
</dbReference>
<evidence type="ECO:0000256" key="1">
    <source>
        <dbReference type="SAM" id="MobiDB-lite"/>
    </source>
</evidence>
<dbReference type="PANTHER" id="PTHR23280:SF20">
    <property type="entry name" value="BAND 4.1-LIKE PROTEIN 3"/>
    <property type="match status" value="1"/>
</dbReference>
<feature type="domain" description="SAB" evidence="2">
    <location>
        <begin position="1"/>
        <end position="39"/>
    </location>
</feature>
<feature type="compositionally biased region" description="Polar residues" evidence="1">
    <location>
        <begin position="457"/>
        <end position="471"/>
    </location>
</feature>
<reference evidence="4" key="1">
    <citation type="submission" date="2021-01" db="EMBL/GenBank/DDBJ databases">
        <authorList>
            <person name="Zahm M."/>
            <person name="Roques C."/>
            <person name="Cabau C."/>
            <person name="Klopp C."/>
            <person name="Donnadieu C."/>
            <person name="Jouanno E."/>
            <person name="Lampietro C."/>
            <person name="Louis A."/>
            <person name="Herpin A."/>
            <person name="Echchiki A."/>
            <person name="Berthelot C."/>
            <person name="Parey E."/>
            <person name="Roest-Crollius H."/>
            <person name="Braasch I."/>
            <person name="Postlethwait J."/>
            <person name="Bobe J."/>
            <person name="Montfort J."/>
            <person name="Bouchez O."/>
            <person name="Begum T."/>
            <person name="Mejri S."/>
            <person name="Adams A."/>
            <person name="Chen W.-J."/>
            <person name="Guiguen Y."/>
        </authorList>
    </citation>
    <scope>NUCLEOTIDE SEQUENCE</scope>
    <source>
        <strain evidence="4">YG-15Mar2019-1</strain>
        <tissue evidence="4">Brain</tissue>
    </source>
</reference>
<dbReference type="EMBL" id="JAFDVH010000024">
    <property type="protein sequence ID" value="KAG7455493.1"/>
    <property type="molecule type" value="Genomic_DNA"/>
</dbReference>
<dbReference type="InterPro" id="IPR008379">
    <property type="entry name" value="Band_4.1_C"/>
</dbReference>
<dbReference type="Pfam" id="PF04382">
    <property type="entry name" value="SAB"/>
    <property type="match status" value="1"/>
</dbReference>
<feature type="domain" description="Band 4.1 C-terminal" evidence="3">
    <location>
        <begin position="447"/>
        <end position="553"/>
    </location>
</feature>
<name>A0A9D3SWG5_MEGAT</name>
<dbReference type="Pfam" id="PF05902">
    <property type="entry name" value="4_1_CTD"/>
    <property type="match status" value="1"/>
</dbReference>
<evidence type="ECO:0000259" key="3">
    <source>
        <dbReference type="Pfam" id="PF05902"/>
    </source>
</evidence>
<evidence type="ECO:0008006" key="6">
    <source>
        <dbReference type="Google" id="ProtNLM"/>
    </source>
</evidence>
<organism evidence="4 5">
    <name type="scientific">Megalops atlanticus</name>
    <name type="common">Tarpon</name>
    <name type="synonym">Clupea gigantea</name>
    <dbReference type="NCBI Taxonomy" id="7932"/>
    <lineage>
        <taxon>Eukaryota</taxon>
        <taxon>Metazoa</taxon>
        <taxon>Chordata</taxon>
        <taxon>Craniata</taxon>
        <taxon>Vertebrata</taxon>
        <taxon>Euteleostomi</taxon>
        <taxon>Actinopterygii</taxon>
        <taxon>Neopterygii</taxon>
        <taxon>Teleostei</taxon>
        <taxon>Elopiformes</taxon>
        <taxon>Megalopidae</taxon>
        <taxon>Megalops</taxon>
    </lineage>
</organism>
<protein>
    <recommendedName>
        <fullName evidence="6">Band 4.1-like protein 3</fullName>
    </recommendedName>
</protein>
<dbReference type="InterPro" id="IPR007477">
    <property type="entry name" value="SAB_dom"/>
</dbReference>
<accession>A0A9D3SWG5</accession>
<feature type="region of interest" description="Disordered" evidence="1">
    <location>
        <begin position="201"/>
        <end position="257"/>
    </location>
</feature>
<dbReference type="PANTHER" id="PTHR23280">
    <property type="entry name" value="4.1 G PROTEIN"/>
    <property type="match status" value="1"/>
</dbReference>
<proteinExistence type="predicted"/>
<comment type="caution">
    <text evidence="4">The sequence shown here is derived from an EMBL/GenBank/DDBJ whole genome shotgun (WGS) entry which is preliminary data.</text>
</comment>
<dbReference type="GO" id="GO:0005856">
    <property type="term" value="C:cytoskeleton"/>
    <property type="evidence" value="ECO:0007669"/>
    <property type="project" value="InterPro"/>
</dbReference>
<feature type="region of interest" description="Disordered" evidence="1">
    <location>
        <begin position="40"/>
        <end position="104"/>
    </location>
</feature>
<feature type="region of interest" description="Disordered" evidence="1">
    <location>
        <begin position="264"/>
        <end position="283"/>
    </location>
</feature>
<dbReference type="GO" id="GO:0005198">
    <property type="term" value="F:structural molecule activity"/>
    <property type="evidence" value="ECO:0007669"/>
    <property type="project" value="InterPro"/>
</dbReference>
<evidence type="ECO:0000259" key="2">
    <source>
        <dbReference type="Pfam" id="PF04382"/>
    </source>
</evidence>
<feature type="compositionally biased region" description="Polar residues" evidence="1">
    <location>
        <begin position="316"/>
        <end position="330"/>
    </location>
</feature>
<gene>
    <name evidence="4" type="ORF">MATL_G00257280</name>
</gene>
<feature type="compositionally biased region" description="Basic and acidic residues" evidence="1">
    <location>
        <begin position="55"/>
        <end position="75"/>
    </location>
</feature>
<feature type="compositionally biased region" description="Low complexity" evidence="1">
    <location>
        <begin position="210"/>
        <end position="221"/>
    </location>
</feature>
<dbReference type="GO" id="GO:0031032">
    <property type="term" value="P:actomyosin structure organization"/>
    <property type="evidence" value="ECO:0007669"/>
    <property type="project" value="TreeGrafter"/>
</dbReference>
<feature type="compositionally biased region" description="Acidic residues" evidence="1">
    <location>
        <begin position="396"/>
        <end position="406"/>
    </location>
</feature>